<keyword evidence="2" id="KW-0479">Metal-binding</keyword>
<evidence type="ECO:0000256" key="4">
    <source>
        <dbReference type="ARBA" id="ARBA00023004"/>
    </source>
</evidence>
<evidence type="ECO:0000313" key="10">
    <source>
        <dbReference type="Proteomes" id="UP001206639"/>
    </source>
</evidence>
<comment type="cofactor">
    <cofactor evidence="1">
        <name>FAD</name>
        <dbReference type="ChEBI" id="CHEBI:57692"/>
    </cofactor>
</comment>
<organism evidence="9 10">
    <name type="scientific">Mycobacterium deserti</name>
    <dbReference type="NCBI Taxonomy" id="2978347"/>
    <lineage>
        <taxon>Bacteria</taxon>
        <taxon>Bacillati</taxon>
        <taxon>Actinomycetota</taxon>
        <taxon>Actinomycetes</taxon>
        <taxon>Mycobacteriales</taxon>
        <taxon>Mycobacteriaceae</taxon>
        <taxon>Mycobacterium</taxon>
    </lineage>
</organism>
<keyword evidence="4" id="KW-0408">Iron</keyword>
<evidence type="ECO:0000256" key="3">
    <source>
        <dbReference type="ARBA" id="ARBA00023002"/>
    </source>
</evidence>
<protein>
    <submittedName>
        <fullName evidence="9">Coenzyme F420 hydrogenase/dehydrogenase, beta subunit C-terminal domain</fullName>
    </submittedName>
</protein>
<evidence type="ECO:0000259" key="8">
    <source>
        <dbReference type="Pfam" id="PF04432"/>
    </source>
</evidence>
<dbReference type="InterPro" id="IPR007525">
    <property type="entry name" value="FrhB_FdhB_C"/>
</dbReference>
<keyword evidence="3" id="KW-0560">Oxidoreductase</keyword>
<dbReference type="PANTHER" id="PTHR31332">
    <property type="entry name" value="7-HYDROXYMETHYL CHLOROPHYLL A REDUCTASE, CHLOROPLASTIC"/>
    <property type="match status" value="1"/>
</dbReference>
<reference evidence="10" key="1">
    <citation type="submission" date="2023-07" db="EMBL/GenBank/DDBJ databases">
        <authorList>
            <person name="Deng Y."/>
            <person name="Zhang Y.-Q."/>
        </authorList>
    </citation>
    <scope>NUCLEOTIDE SEQUENCE [LARGE SCALE GENOMIC DNA]</scope>
    <source>
        <strain evidence="10">CPCC 205710</strain>
    </source>
</reference>
<comment type="caution">
    <text evidence="9">The sequence shown here is derived from an EMBL/GenBank/DDBJ whole genome shotgun (WGS) entry which is preliminary data.</text>
</comment>
<evidence type="ECO:0000256" key="1">
    <source>
        <dbReference type="ARBA" id="ARBA00001974"/>
    </source>
</evidence>
<evidence type="ECO:0000313" key="9">
    <source>
        <dbReference type="EMBL" id="MCT7657363.1"/>
    </source>
</evidence>
<keyword evidence="5" id="KW-0411">Iron-sulfur</keyword>
<keyword evidence="10" id="KW-1185">Reference proteome</keyword>
<dbReference type="InterPro" id="IPR045220">
    <property type="entry name" value="FRHB/FDHB/HCAR-like"/>
</dbReference>
<accession>A0ABT2M521</accession>
<evidence type="ECO:0000259" key="7">
    <source>
        <dbReference type="Pfam" id="PF04422"/>
    </source>
</evidence>
<name>A0ABT2M521_9MYCO</name>
<dbReference type="InterPro" id="IPR007516">
    <property type="entry name" value="Co_F420_Hydgase/DH_bsu_N"/>
</dbReference>
<dbReference type="RefSeq" id="WP_260991418.1">
    <property type="nucleotide sequence ID" value="NZ_JAODWD010000001.1"/>
</dbReference>
<feature type="domain" description="Coenzyme F420 hydrogenase/dehydrogenase beta subunit N-terminal" evidence="7">
    <location>
        <begin position="60"/>
        <end position="137"/>
    </location>
</feature>
<evidence type="ECO:0000256" key="6">
    <source>
        <dbReference type="SAM" id="MobiDB-lite"/>
    </source>
</evidence>
<evidence type="ECO:0000256" key="5">
    <source>
        <dbReference type="ARBA" id="ARBA00023014"/>
    </source>
</evidence>
<sequence>MTVDFNDEGQLMASYRLPTAGGEENKVCPFSDDAPNEDHIADRLYGELARAEFVGPYRQCYVGHAVSDDYRKHGSSGGLGRWLNAQLLAQREVDYVIHVESATEGDRYFDYTISTEPEELLTTARSAYYPVSMDRALAFILENPGRYAITAVPCFATALRNLAEQNPVIAERVKFVIGIICGHLKTVNFAKALALQVGVQPDDLATVEFRHKISGLRANEKGFVAFTKNGERTEPVNTRSLLGGDWGHGFFKYKACDYCDDVIAETADIAIGDAWLPKYMKDSRGYSVVVARHPILEKMIQAGMADGSLALEEVDPEVVVRSQLGGIRHRNEGLAQRLIDDHSAGKFTPKKRVEPASASSDRRYIYRFRVQSRERTRFALQNSRDRDGNYQKQLFVDQVEDILRLANPPLMSRLVIGPLRHMADEARRLASIGRRRVKGRINRQPPRGVGSDPLVRHRAE</sequence>
<gene>
    <name evidence="9" type="ORF">N4S67_02875</name>
</gene>
<feature type="domain" description="Coenzyme F420 hydrogenase/dehydrogenase beta subunit C-terminal" evidence="8">
    <location>
        <begin position="146"/>
        <end position="316"/>
    </location>
</feature>
<dbReference type="Pfam" id="PF04432">
    <property type="entry name" value="FrhB_FdhB_C"/>
    <property type="match status" value="1"/>
</dbReference>
<dbReference type="PANTHER" id="PTHR31332:SF6">
    <property type="entry name" value="FORMATE DEHYDROGENASE SUBUNIT BETA"/>
    <property type="match status" value="1"/>
</dbReference>
<dbReference type="Proteomes" id="UP001206639">
    <property type="component" value="Unassembled WGS sequence"/>
</dbReference>
<feature type="region of interest" description="Disordered" evidence="6">
    <location>
        <begin position="435"/>
        <end position="460"/>
    </location>
</feature>
<proteinExistence type="predicted"/>
<dbReference type="Pfam" id="PF04422">
    <property type="entry name" value="FrhB_FdhB_N"/>
    <property type="match status" value="1"/>
</dbReference>
<evidence type="ECO:0000256" key="2">
    <source>
        <dbReference type="ARBA" id="ARBA00022723"/>
    </source>
</evidence>
<dbReference type="EMBL" id="JAODWD010000001">
    <property type="protein sequence ID" value="MCT7657363.1"/>
    <property type="molecule type" value="Genomic_DNA"/>
</dbReference>